<keyword evidence="2" id="KW-0479">Metal-binding</keyword>
<evidence type="ECO:0000313" key="10">
    <source>
        <dbReference type="Proteomes" id="UP000708208"/>
    </source>
</evidence>
<keyword evidence="4" id="KW-0833">Ubl conjugation pathway</keyword>
<feature type="compositionally biased region" description="Polar residues" evidence="7">
    <location>
        <begin position="105"/>
        <end position="123"/>
    </location>
</feature>
<dbReference type="SMART" id="SM00184">
    <property type="entry name" value="RING"/>
    <property type="match status" value="1"/>
</dbReference>
<dbReference type="PROSITE" id="PS50089">
    <property type="entry name" value="ZF_RING_2"/>
    <property type="match status" value="1"/>
</dbReference>
<evidence type="ECO:0000256" key="3">
    <source>
        <dbReference type="ARBA" id="ARBA00022771"/>
    </source>
</evidence>
<accession>A0A8J2PG12</accession>
<evidence type="ECO:0000256" key="6">
    <source>
        <dbReference type="PROSITE-ProRule" id="PRU00175"/>
    </source>
</evidence>
<dbReference type="InterPro" id="IPR024766">
    <property type="entry name" value="Znf_RING_H2"/>
</dbReference>
<evidence type="ECO:0000256" key="5">
    <source>
        <dbReference type="ARBA" id="ARBA00022833"/>
    </source>
</evidence>
<organism evidence="9 10">
    <name type="scientific">Allacma fusca</name>
    <dbReference type="NCBI Taxonomy" id="39272"/>
    <lineage>
        <taxon>Eukaryota</taxon>
        <taxon>Metazoa</taxon>
        <taxon>Ecdysozoa</taxon>
        <taxon>Arthropoda</taxon>
        <taxon>Hexapoda</taxon>
        <taxon>Collembola</taxon>
        <taxon>Symphypleona</taxon>
        <taxon>Sminthuridae</taxon>
        <taxon>Allacma</taxon>
    </lineage>
</organism>
<evidence type="ECO:0000313" key="9">
    <source>
        <dbReference type="EMBL" id="CAG7785665.1"/>
    </source>
</evidence>
<name>A0A8J2PG12_9HEXA</name>
<dbReference type="OrthoDB" id="3824970at2759"/>
<proteinExistence type="predicted"/>
<comment type="caution">
    <text evidence="9">The sequence shown here is derived from an EMBL/GenBank/DDBJ whole genome shotgun (WGS) entry which is preliminary data.</text>
</comment>
<evidence type="ECO:0000256" key="7">
    <source>
        <dbReference type="SAM" id="MobiDB-lite"/>
    </source>
</evidence>
<keyword evidence="3 6" id="KW-0863">Zinc-finger</keyword>
<dbReference type="Proteomes" id="UP000708208">
    <property type="component" value="Unassembled WGS sequence"/>
</dbReference>
<reference evidence="9" key="1">
    <citation type="submission" date="2021-06" db="EMBL/GenBank/DDBJ databases">
        <authorList>
            <person name="Hodson N. C."/>
            <person name="Mongue J. A."/>
            <person name="Jaron S. K."/>
        </authorList>
    </citation>
    <scope>NUCLEOTIDE SEQUENCE</scope>
</reference>
<feature type="region of interest" description="Disordered" evidence="7">
    <location>
        <begin position="93"/>
        <end position="123"/>
    </location>
</feature>
<dbReference type="EMBL" id="CAJVCH010300704">
    <property type="protein sequence ID" value="CAG7785665.1"/>
    <property type="molecule type" value="Genomic_DNA"/>
</dbReference>
<gene>
    <name evidence="9" type="ORF">AFUS01_LOCUS24276</name>
</gene>
<protein>
    <recommendedName>
        <fullName evidence="8">RING-type domain-containing protein</fullName>
    </recommendedName>
</protein>
<dbReference type="InterPro" id="IPR001841">
    <property type="entry name" value="Znf_RING"/>
</dbReference>
<dbReference type="GO" id="GO:0031461">
    <property type="term" value="C:cullin-RING ubiquitin ligase complex"/>
    <property type="evidence" value="ECO:0007669"/>
    <property type="project" value="UniProtKB-ARBA"/>
</dbReference>
<sequence>MTLSCSICFGKLVQPPDQDEALEDCGRCISDVKISAGKCGHFFHDYCIRGWLNHLRSQGFPKECPTCRTGIGKLKKLYPSFCNVSRAASVVPDIEVSPKPDPDPHQTSTDFSPTSPAASITNAPTAPRKQLSCFQRHSIVIGCVLFNDQNRRLVDQFGYPSVLNSTIQEMLDNPRARLFEFEEHWGEFEDYRFLRIYIQEIPKFEYKGAAKINLSQALLLKALIRGMAGNPMVRLFSEQNLTGNFEDRIFGQNKHPNKDYRECYPISTLVES</sequence>
<feature type="domain" description="RING-type" evidence="8">
    <location>
        <begin position="5"/>
        <end position="68"/>
    </location>
</feature>
<evidence type="ECO:0000259" key="8">
    <source>
        <dbReference type="PROSITE" id="PS50089"/>
    </source>
</evidence>
<evidence type="ECO:0000256" key="1">
    <source>
        <dbReference type="ARBA" id="ARBA00004906"/>
    </source>
</evidence>
<evidence type="ECO:0000256" key="4">
    <source>
        <dbReference type="ARBA" id="ARBA00022786"/>
    </source>
</evidence>
<evidence type="ECO:0000256" key="2">
    <source>
        <dbReference type="ARBA" id="ARBA00022723"/>
    </source>
</evidence>
<dbReference type="AlphaFoldDB" id="A0A8J2PG12"/>
<comment type="pathway">
    <text evidence="1">Protein modification; protein ubiquitination.</text>
</comment>
<dbReference type="CDD" id="cd16448">
    <property type="entry name" value="RING-H2"/>
    <property type="match status" value="1"/>
</dbReference>
<keyword evidence="5" id="KW-0862">Zinc</keyword>
<dbReference type="Pfam" id="PF12678">
    <property type="entry name" value="zf-rbx1"/>
    <property type="match status" value="1"/>
</dbReference>
<dbReference type="GO" id="GO:0008270">
    <property type="term" value="F:zinc ion binding"/>
    <property type="evidence" value="ECO:0007669"/>
    <property type="project" value="UniProtKB-KW"/>
</dbReference>
<keyword evidence="10" id="KW-1185">Reference proteome</keyword>